<dbReference type="Pfam" id="PF00072">
    <property type="entry name" value="Response_reg"/>
    <property type="match status" value="1"/>
</dbReference>
<comment type="subunit">
    <text evidence="14">At low DSF concentrations, interacts with RpfF.</text>
</comment>
<keyword evidence="8" id="KW-0547">Nucleotide-binding</keyword>
<evidence type="ECO:0000313" key="22">
    <source>
        <dbReference type="Proteomes" id="UP000663929"/>
    </source>
</evidence>
<dbReference type="Proteomes" id="UP000663929">
    <property type="component" value="Chromosome"/>
</dbReference>
<dbReference type="InterPro" id="IPR005467">
    <property type="entry name" value="His_kinase_dom"/>
</dbReference>
<dbReference type="GO" id="GO:0005524">
    <property type="term" value="F:ATP binding"/>
    <property type="evidence" value="ECO:0007669"/>
    <property type="project" value="UniProtKB-KW"/>
</dbReference>
<feature type="coiled-coil region" evidence="17">
    <location>
        <begin position="289"/>
        <end position="316"/>
    </location>
</feature>
<sequence>MNQSESSAGWPRGIGYVRKVLLLAVLYFSVSWLGFQFSFAQNRVVLVWPACGVALAGLYGFGRGLWPGIWIGTFAAAMVQSGAPLFAVLAGAGNSLGAAIGASWLRSRPFQPELGRVRDVVCLFLVSLVNAAVNGICGSLSLWGSGIIAREGVTTALGVWWLGDAMGILMTAPVLLVWCFQPLPPFSWRKAGEAFLLALSLATAGWLVFGDARSWLVTHTLTYAIFPFIVWAALRFGQRGVVVGMLFGISFAIDGTARGLGPFAMDSIHQSMIQLDVYIFVVCFISMVLAAFLAEHERLEDEMRLALHRAEQATLTKSRFLANMSHEIRTPINGIQGMAELLLGSNLSAKAEDYVHTIVRSSRELLTVINDILDFSKMEAGKLEFQRKPFLVPQLTQDLVRLLEWKAREKEIELITRVDDEVPEVIVGDPARLRQALLNLLSNAVKFTDRGSVHFEVSRLEASPEQAEPTANLCFRVKDTGIGIAEEKLESVFDPFSQGDPSMSRKYGGTGLGLVITREIVEQMGGQIEVESALGVGSTFTFEVPFALPTESEARDARPASATRKKRRAVEPRGVHVLLVEDNAINRRVAGEFLRMGGFSWDEARNGKEAVMRFGQAKYDLILMDCQMPEMDGFEATKQIRAMEQGRSHIPIVALTANAMPEDRAQCLASGMDDFLAKPVRSGQLWEMIEAHL</sequence>
<dbReference type="SUPFAM" id="SSF52172">
    <property type="entry name" value="CheY-like"/>
    <property type="match status" value="1"/>
</dbReference>
<evidence type="ECO:0000256" key="13">
    <source>
        <dbReference type="ARBA" id="ARBA00023136"/>
    </source>
</evidence>
<dbReference type="InterPro" id="IPR003661">
    <property type="entry name" value="HisK_dim/P_dom"/>
</dbReference>
<keyword evidence="11 18" id="KW-1133">Transmembrane helix</keyword>
<evidence type="ECO:0000256" key="4">
    <source>
        <dbReference type="ARBA" id="ARBA00022475"/>
    </source>
</evidence>
<dbReference type="RefSeq" id="WP_237378354.1">
    <property type="nucleotide sequence ID" value="NZ_CP071793.1"/>
</dbReference>
<evidence type="ECO:0000259" key="20">
    <source>
        <dbReference type="PROSITE" id="PS50110"/>
    </source>
</evidence>
<reference evidence="21" key="1">
    <citation type="submission" date="2021-03" db="EMBL/GenBank/DDBJ databases">
        <title>Acanthopleuribacteraceae sp. M133.</title>
        <authorList>
            <person name="Wang G."/>
        </authorList>
    </citation>
    <scope>NUCLEOTIDE SEQUENCE</scope>
    <source>
        <strain evidence="21">M133</strain>
    </source>
</reference>
<dbReference type="PRINTS" id="PR00344">
    <property type="entry name" value="BCTRLSENSOR"/>
</dbReference>
<dbReference type="SMART" id="SM00387">
    <property type="entry name" value="HATPase_c"/>
    <property type="match status" value="1"/>
</dbReference>
<evidence type="ECO:0000256" key="3">
    <source>
        <dbReference type="ARBA" id="ARBA00012438"/>
    </source>
</evidence>
<keyword evidence="7 18" id="KW-0812">Transmembrane</keyword>
<protein>
    <recommendedName>
        <fullName evidence="15">Sensory/regulatory protein RpfC</fullName>
        <ecNumber evidence="3">2.7.13.3</ecNumber>
    </recommendedName>
</protein>
<keyword evidence="6" id="KW-0808">Transferase</keyword>
<keyword evidence="12" id="KW-0902">Two-component regulatory system</keyword>
<feature type="transmembrane region" description="Helical" evidence="18">
    <location>
        <begin position="44"/>
        <end position="62"/>
    </location>
</feature>
<feature type="domain" description="Response regulatory" evidence="20">
    <location>
        <begin position="576"/>
        <end position="693"/>
    </location>
</feature>
<dbReference type="SMART" id="SM00448">
    <property type="entry name" value="REC"/>
    <property type="match status" value="1"/>
</dbReference>
<evidence type="ECO:0000256" key="14">
    <source>
        <dbReference type="ARBA" id="ARBA00064003"/>
    </source>
</evidence>
<feature type="transmembrane region" description="Helical" evidence="18">
    <location>
        <begin position="82"/>
        <end position="105"/>
    </location>
</feature>
<keyword evidence="10" id="KW-0067">ATP-binding</keyword>
<dbReference type="InterPro" id="IPR004358">
    <property type="entry name" value="Sig_transdc_His_kin-like_C"/>
</dbReference>
<dbReference type="Pfam" id="PF05231">
    <property type="entry name" value="MASE1"/>
    <property type="match status" value="1"/>
</dbReference>
<dbReference type="Gene3D" id="3.40.50.2300">
    <property type="match status" value="1"/>
</dbReference>
<evidence type="ECO:0000256" key="18">
    <source>
        <dbReference type="SAM" id="Phobius"/>
    </source>
</evidence>
<dbReference type="InterPro" id="IPR036890">
    <property type="entry name" value="HATPase_C_sf"/>
</dbReference>
<evidence type="ECO:0000256" key="12">
    <source>
        <dbReference type="ARBA" id="ARBA00023012"/>
    </source>
</evidence>
<dbReference type="InterPro" id="IPR036097">
    <property type="entry name" value="HisK_dim/P_sf"/>
</dbReference>
<dbReference type="PANTHER" id="PTHR45339">
    <property type="entry name" value="HYBRID SIGNAL TRANSDUCTION HISTIDINE KINASE J"/>
    <property type="match status" value="1"/>
</dbReference>
<keyword evidence="4" id="KW-1003">Cell membrane</keyword>
<dbReference type="CDD" id="cd00082">
    <property type="entry name" value="HisKA"/>
    <property type="match status" value="1"/>
</dbReference>
<evidence type="ECO:0000256" key="11">
    <source>
        <dbReference type="ARBA" id="ARBA00022989"/>
    </source>
</evidence>
<dbReference type="AlphaFoldDB" id="A0A8A4TGD0"/>
<dbReference type="InterPro" id="IPR001789">
    <property type="entry name" value="Sig_transdc_resp-reg_receiver"/>
</dbReference>
<feature type="domain" description="Histidine kinase" evidence="19">
    <location>
        <begin position="323"/>
        <end position="548"/>
    </location>
</feature>
<evidence type="ECO:0000256" key="17">
    <source>
        <dbReference type="SAM" id="Coils"/>
    </source>
</evidence>
<name>A0A8A4TGD0_SULCO</name>
<dbReference type="SMART" id="SM00388">
    <property type="entry name" value="HisKA"/>
    <property type="match status" value="1"/>
</dbReference>
<dbReference type="PROSITE" id="PS50110">
    <property type="entry name" value="RESPONSE_REGULATORY"/>
    <property type="match status" value="1"/>
</dbReference>
<evidence type="ECO:0000256" key="6">
    <source>
        <dbReference type="ARBA" id="ARBA00022679"/>
    </source>
</evidence>
<feature type="modified residue" description="4-aspartylphosphate" evidence="16">
    <location>
        <position position="625"/>
    </location>
</feature>
<dbReference type="Gene3D" id="3.30.565.10">
    <property type="entry name" value="Histidine kinase-like ATPase, C-terminal domain"/>
    <property type="match status" value="1"/>
</dbReference>
<dbReference type="CDD" id="cd16922">
    <property type="entry name" value="HATPase_EvgS-ArcB-TorS-like"/>
    <property type="match status" value="1"/>
</dbReference>
<feature type="transmembrane region" description="Helical" evidence="18">
    <location>
        <begin position="158"/>
        <end position="179"/>
    </location>
</feature>
<evidence type="ECO:0000256" key="8">
    <source>
        <dbReference type="ARBA" id="ARBA00022741"/>
    </source>
</evidence>
<dbReference type="InterPro" id="IPR011006">
    <property type="entry name" value="CheY-like_superfamily"/>
</dbReference>
<evidence type="ECO:0000313" key="21">
    <source>
        <dbReference type="EMBL" id="QTD48703.1"/>
    </source>
</evidence>
<gene>
    <name evidence="21" type="ORF">J3U87_24240</name>
</gene>
<dbReference type="SUPFAM" id="SSF47384">
    <property type="entry name" value="Homodimeric domain of signal transducing histidine kinase"/>
    <property type="match status" value="1"/>
</dbReference>
<evidence type="ECO:0000256" key="5">
    <source>
        <dbReference type="ARBA" id="ARBA00022553"/>
    </source>
</evidence>
<feature type="transmembrane region" description="Helical" evidence="18">
    <location>
        <begin position="277"/>
        <end position="294"/>
    </location>
</feature>
<keyword evidence="5 16" id="KW-0597">Phosphoprotein</keyword>
<dbReference type="EC" id="2.7.13.3" evidence="3"/>
<dbReference type="Pfam" id="PF00512">
    <property type="entry name" value="HisKA"/>
    <property type="match status" value="1"/>
</dbReference>
<feature type="transmembrane region" description="Helical" evidence="18">
    <location>
        <begin position="215"/>
        <end position="234"/>
    </location>
</feature>
<dbReference type="CDD" id="cd17546">
    <property type="entry name" value="REC_hyHK_CKI1_RcsC-like"/>
    <property type="match status" value="1"/>
</dbReference>
<evidence type="ECO:0000256" key="16">
    <source>
        <dbReference type="PROSITE-ProRule" id="PRU00169"/>
    </source>
</evidence>
<evidence type="ECO:0000256" key="9">
    <source>
        <dbReference type="ARBA" id="ARBA00022777"/>
    </source>
</evidence>
<dbReference type="Pfam" id="PF02518">
    <property type="entry name" value="HATPase_c"/>
    <property type="match status" value="1"/>
</dbReference>
<dbReference type="InterPro" id="IPR003594">
    <property type="entry name" value="HATPase_dom"/>
</dbReference>
<dbReference type="InterPro" id="IPR007895">
    <property type="entry name" value="MASE1"/>
</dbReference>
<feature type="transmembrane region" description="Helical" evidence="18">
    <location>
        <begin position="191"/>
        <end position="209"/>
    </location>
</feature>
<dbReference type="Gene3D" id="1.10.287.130">
    <property type="match status" value="1"/>
</dbReference>
<keyword evidence="22" id="KW-1185">Reference proteome</keyword>
<evidence type="ECO:0000256" key="2">
    <source>
        <dbReference type="ARBA" id="ARBA00004651"/>
    </source>
</evidence>
<dbReference type="GO" id="GO:0000155">
    <property type="term" value="F:phosphorelay sensor kinase activity"/>
    <property type="evidence" value="ECO:0007669"/>
    <property type="project" value="InterPro"/>
</dbReference>
<keyword evidence="13 18" id="KW-0472">Membrane</keyword>
<dbReference type="SUPFAM" id="SSF55874">
    <property type="entry name" value="ATPase domain of HSP90 chaperone/DNA topoisomerase II/histidine kinase"/>
    <property type="match status" value="1"/>
</dbReference>
<comment type="subcellular location">
    <subcellularLocation>
        <location evidence="2">Cell membrane</location>
        <topology evidence="2">Multi-pass membrane protein</topology>
    </subcellularLocation>
</comment>
<dbReference type="PROSITE" id="PS50109">
    <property type="entry name" value="HIS_KIN"/>
    <property type="match status" value="1"/>
</dbReference>
<evidence type="ECO:0000256" key="1">
    <source>
        <dbReference type="ARBA" id="ARBA00000085"/>
    </source>
</evidence>
<dbReference type="PANTHER" id="PTHR45339:SF1">
    <property type="entry name" value="HYBRID SIGNAL TRANSDUCTION HISTIDINE KINASE J"/>
    <property type="match status" value="1"/>
</dbReference>
<evidence type="ECO:0000256" key="15">
    <source>
        <dbReference type="ARBA" id="ARBA00068150"/>
    </source>
</evidence>
<keyword evidence="17" id="KW-0175">Coiled coil</keyword>
<organism evidence="21 22">
    <name type="scientific">Sulfidibacter corallicola</name>
    <dbReference type="NCBI Taxonomy" id="2818388"/>
    <lineage>
        <taxon>Bacteria</taxon>
        <taxon>Pseudomonadati</taxon>
        <taxon>Acidobacteriota</taxon>
        <taxon>Holophagae</taxon>
        <taxon>Acanthopleuribacterales</taxon>
        <taxon>Acanthopleuribacteraceae</taxon>
        <taxon>Sulfidibacter</taxon>
    </lineage>
</organism>
<dbReference type="EMBL" id="CP071793">
    <property type="protein sequence ID" value="QTD48703.1"/>
    <property type="molecule type" value="Genomic_DNA"/>
</dbReference>
<dbReference type="KEGG" id="scor:J3U87_24240"/>
<evidence type="ECO:0000256" key="7">
    <source>
        <dbReference type="ARBA" id="ARBA00022692"/>
    </source>
</evidence>
<feature type="transmembrane region" description="Helical" evidence="18">
    <location>
        <begin position="20"/>
        <end position="37"/>
    </location>
</feature>
<dbReference type="FunFam" id="3.30.565.10:FF:000010">
    <property type="entry name" value="Sensor histidine kinase RcsC"/>
    <property type="match status" value="1"/>
</dbReference>
<accession>A0A8A4TGD0</accession>
<feature type="transmembrane region" description="Helical" evidence="18">
    <location>
        <begin position="241"/>
        <end position="265"/>
    </location>
</feature>
<dbReference type="GO" id="GO:0005886">
    <property type="term" value="C:plasma membrane"/>
    <property type="evidence" value="ECO:0007669"/>
    <property type="project" value="UniProtKB-SubCell"/>
</dbReference>
<proteinExistence type="predicted"/>
<evidence type="ECO:0000259" key="19">
    <source>
        <dbReference type="PROSITE" id="PS50109"/>
    </source>
</evidence>
<dbReference type="FunFam" id="1.10.287.130:FF:000002">
    <property type="entry name" value="Two-component osmosensing histidine kinase"/>
    <property type="match status" value="1"/>
</dbReference>
<keyword evidence="9" id="KW-0418">Kinase</keyword>
<feature type="transmembrane region" description="Helical" evidence="18">
    <location>
        <begin position="117"/>
        <end position="143"/>
    </location>
</feature>
<comment type="catalytic activity">
    <reaction evidence="1">
        <text>ATP + protein L-histidine = ADP + protein N-phospho-L-histidine.</text>
        <dbReference type="EC" id="2.7.13.3"/>
    </reaction>
</comment>
<evidence type="ECO:0000256" key="10">
    <source>
        <dbReference type="ARBA" id="ARBA00022840"/>
    </source>
</evidence>